<feature type="transmembrane region" description="Helical" evidence="1">
    <location>
        <begin position="129"/>
        <end position="150"/>
    </location>
</feature>
<evidence type="ECO:0000256" key="1">
    <source>
        <dbReference type="SAM" id="Phobius"/>
    </source>
</evidence>
<dbReference type="Proteomes" id="UP000249886">
    <property type="component" value="Unassembled WGS sequence"/>
</dbReference>
<dbReference type="AlphaFoldDB" id="A0A3S5BNN5"/>
<feature type="domain" description="DUF1707" evidence="2">
    <location>
        <begin position="16"/>
        <end position="67"/>
    </location>
</feature>
<reference evidence="3 4" key="1">
    <citation type="submission" date="2018-06" db="EMBL/GenBank/DDBJ databases">
        <authorList>
            <consortium name="Pathogen Informatics"/>
            <person name="Doyle S."/>
        </authorList>
    </citation>
    <scope>NUCLEOTIDE SEQUENCE [LARGE SCALE GENOMIC DNA]</scope>
    <source>
        <strain evidence="3 4">NCTC10254</strain>
    </source>
</reference>
<accession>A0A3S5BNN5</accession>
<feature type="transmembrane region" description="Helical" evidence="1">
    <location>
        <begin position="105"/>
        <end position="123"/>
    </location>
</feature>
<proteinExistence type="predicted"/>
<gene>
    <name evidence="3" type="ORF">NCTC10254_01623</name>
</gene>
<evidence type="ECO:0000313" key="3">
    <source>
        <dbReference type="EMBL" id="SPW28677.1"/>
    </source>
</evidence>
<sequence>MTSPVPPINPGNRDYRIGDAERQEAMDALGKHFTAGRLDVTEYDNRLASITNAVMQSDLAPVFADLPPLVSPSPTPPPSVGPVATTNAPLYPPNAGYKPENRTKVLYRFLMLLPLFMLASMAITPFLYLLGFALLPLILVGLVVAGVKFLGQPTEPPQPPQMIDPQQLTSQQYQQIQITQQQVTTDQYNPQQLRYSVIRWRYNND</sequence>
<keyword evidence="1" id="KW-0812">Transmembrane</keyword>
<organism evidence="3 4">
    <name type="scientific">Corynebacterium matruchotii</name>
    <dbReference type="NCBI Taxonomy" id="43768"/>
    <lineage>
        <taxon>Bacteria</taxon>
        <taxon>Bacillati</taxon>
        <taxon>Actinomycetota</taxon>
        <taxon>Actinomycetes</taxon>
        <taxon>Mycobacteriales</taxon>
        <taxon>Corynebacteriaceae</taxon>
        <taxon>Corynebacterium</taxon>
    </lineage>
</organism>
<evidence type="ECO:0000313" key="4">
    <source>
        <dbReference type="Proteomes" id="UP000249886"/>
    </source>
</evidence>
<dbReference type="EMBL" id="UARK01000011">
    <property type="protein sequence ID" value="SPW28677.1"/>
    <property type="molecule type" value="Genomic_DNA"/>
</dbReference>
<dbReference type="RefSeq" id="WP_040431661.1">
    <property type="nucleotide sequence ID" value="NZ_CP050134.2"/>
</dbReference>
<evidence type="ECO:0000259" key="2">
    <source>
        <dbReference type="Pfam" id="PF08044"/>
    </source>
</evidence>
<protein>
    <submittedName>
        <fullName evidence="3">Hypothetical membrane protein</fullName>
    </submittedName>
</protein>
<dbReference type="InterPro" id="IPR012551">
    <property type="entry name" value="DUF1707_SHOCT-like"/>
</dbReference>
<keyword evidence="1" id="KW-0472">Membrane</keyword>
<dbReference type="GeneID" id="84573528"/>
<keyword evidence="1" id="KW-1133">Transmembrane helix</keyword>
<dbReference type="Pfam" id="PF08044">
    <property type="entry name" value="DUF1707"/>
    <property type="match status" value="1"/>
</dbReference>
<comment type="caution">
    <text evidence="3">The sequence shown here is derived from an EMBL/GenBank/DDBJ whole genome shotgun (WGS) entry which is preliminary data.</text>
</comment>
<name>A0A3S5BNN5_9CORY</name>